<sequence length="221" mass="24892">DYLKSVVPSQLIAERGSNIVVINPGSENIKIGLASWQTPVVIPHCIAHLMKGPMDELAQINKQKWEQIYTSPVSPAREREREEAYHMITSHLNVQPANHERGRESWFRKISSPMTLMRPLFKGRNQGVALKKYLKGDSIVMDDIDPTSKWVEKSRLAEFDPDDMGWMALDDEPLVAPDMVNTSRATTTTADVPKESDVSEPKEHDDIDEDEDPILSSGVET</sequence>
<reference evidence="2 3" key="1">
    <citation type="journal article" date="2021" name="Nat. Plants">
        <title>The Taxus genome provides insights into paclitaxel biosynthesis.</title>
        <authorList>
            <person name="Xiong X."/>
            <person name="Gou J."/>
            <person name="Liao Q."/>
            <person name="Li Y."/>
            <person name="Zhou Q."/>
            <person name="Bi G."/>
            <person name="Li C."/>
            <person name="Du R."/>
            <person name="Wang X."/>
            <person name="Sun T."/>
            <person name="Guo L."/>
            <person name="Liang H."/>
            <person name="Lu P."/>
            <person name="Wu Y."/>
            <person name="Zhang Z."/>
            <person name="Ro D.K."/>
            <person name="Shang Y."/>
            <person name="Huang S."/>
            <person name="Yan J."/>
        </authorList>
    </citation>
    <scope>NUCLEOTIDE SEQUENCE [LARGE SCALE GENOMIC DNA]</scope>
    <source>
        <strain evidence="2">Ta-2019</strain>
    </source>
</reference>
<dbReference type="Gene3D" id="3.30.420.40">
    <property type="match status" value="1"/>
</dbReference>
<accession>A0AA38LBT0</accession>
<proteinExistence type="predicted"/>
<protein>
    <submittedName>
        <fullName evidence="2">Uncharacterized protein</fullName>
    </submittedName>
</protein>
<keyword evidence="3" id="KW-1185">Reference proteome</keyword>
<evidence type="ECO:0000256" key="1">
    <source>
        <dbReference type="SAM" id="MobiDB-lite"/>
    </source>
</evidence>
<evidence type="ECO:0000313" key="2">
    <source>
        <dbReference type="EMBL" id="KAH9319143.1"/>
    </source>
</evidence>
<gene>
    <name evidence="2" type="ORF">KI387_020912</name>
</gene>
<name>A0AA38LBT0_TAXCH</name>
<dbReference type="EMBL" id="JAHRHJ020000004">
    <property type="protein sequence ID" value="KAH9319143.1"/>
    <property type="molecule type" value="Genomic_DNA"/>
</dbReference>
<dbReference type="Proteomes" id="UP000824469">
    <property type="component" value="Unassembled WGS sequence"/>
</dbReference>
<feature type="compositionally biased region" description="Polar residues" evidence="1">
    <location>
        <begin position="180"/>
        <end position="190"/>
    </location>
</feature>
<feature type="region of interest" description="Disordered" evidence="1">
    <location>
        <begin position="178"/>
        <end position="221"/>
    </location>
</feature>
<dbReference type="InterPro" id="IPR043129">
    <property type="entry name" value="ATPase_NBD"/>
</dbReference>
<organism evidence="2 3">
    <name type="scientific">Taxus chinensis</name>
    <name type="common">Chinese yew</name>
    <name type="synonym">Taxus wallichiana var. chinensis</name>
    <dbReference type="NCBI Taxonomy" id="29808"/>
    <lineage>
        <taxon>Eukaryota</taxon>
        <taxon>Viridiplantae</taxon>
        <taxon>Streptophyta</taxon>
        <taxon>Embryophyta</taxon>
        <taxon>Tracheophyta</taxon>
        <taxon>Spermatophyta</taxon>
        <taxon>Pinopsida</taxon>
        <taxon>Pinidae</taxon>
        <taxon>Conifers II</taxon>
        <taxon>Cupressales</taxon>
        <taxon>Taxaceae</taxon>
        <taxon>Taxus</taxon>
    </lineage>
</organism>
<dbReference type="AlphaFoldDB" id="A0AA38LBT0"/>
<dbReference type="SUPFAM" id="SSF53067">
    <property type="entry name" value="Actin-like ATPase domain"/>
    <property type="match status" value="1"/>
</dbReference>
<feature type="non-terminal residue" evidence="2">
    <location>
        <position position="221"/>
    </location>
</feature>
<comment type="caution">
    <text evidence="2">The sequence shown here is derived from an EMBL/GenBank/DDBJ whole genome shotgun (WGS) entry which is preliminary data.</text>
</comment>
<evidence type="ECO:0000313" key="3">
    <source>
        <dbReference type="Proteomes" id="UP000824469"/>
    </source>
</evidence>
<feature type="compositionally biased region" description="Basic and acidic residues" evidence="1">
    <location>
        <begin position="192"/>
        <end position="205"/>
    </location>
</feature>